<keyword evidence="2" id="KW-0812">Transmembrane</keyword>
<organism evidence="3 4">
    <name type="scientific">Rhipicephalus microplus</name>
    <name type="common">Cattle tick</name>
    <name type="synonym">Boophilus microplus</name>
    <dbReference type="NCBI Taxonomy" id="6941"/>
    <lineage>
        <taxon>Eukaryota</taxon>
        <taxon>Metazoa</taxon>
        <taxon>Ecdysozoa</taxon>
        <taxon>Arthropoda</taxon>
        <taxon>Chelicerata</taxon>
        <taxon>Arachnida</taxon>
        <taxon>Acari</taxon>
        <taxon>Parasitiformes</taxon>
        <taxon>Ixodida</taxon>
        <taxon>Ixodoidea</taxon>
        <taxon>Ixodidae</taxon>
        <taxon>Rhipicephalinae</taxon>
        <taxon>Rhipicephalus</taxon>
        <taxon>Boophilus</taxon>
    </lineage>
</organism>
<name>A0A9J6ES82_RHIMP</name>
<dbReference type="Proteomes" id="UP000821866">
    <property type="component" value="Chromosome 10"/>
</dbReference>
<accession>A0A9J6ES82</accession>
<feature type="compositionally biased region" description="Low complexity" evidence="1">
    <location>
        <begin position="102"/>
        <end position="136"/>
    </location>
</feature>
<evidence type="ECO:0000313" key="4">
    <source>
        <dbReference type="Proteomes" id="UP000821866"/>
    </source>
</evidence>
<sequence length="541" mass="59628">MQCNQHDVPVNLRSNFGKRHHGGAHIERGNQFDFRTDTTSIIAVVLGVVIALAVIAIAVTVIALPSASNSHEETVSPGVESGVTEKGRDATSGPTVAVPNVRTKTTAASRTSKSPTSTTRATTGHATEEPFTAPETTDVEAETTALLPTTRTPKKDTSVGLLCTIGDKLSTPEMLPTDVPCNYLFYDSVYKKGFVEFDPTNEDTSLSILLANQKAIKYPAIGIGFTYKYRQQLWSELSESPKVPPAVVKRFLDENICNFGILDTPTNGLDGSSVEQMLLILKTTTSTGLKPQNKTCVTVFAGPPADSSLEDIYIDQFSRLYTPSIIVIISHYLEGDNTFEDCHVVLPVMLKRPPLLTTNSSYTYDMSTAAETIRKLVEQGVDAMWALSVTMKGRWNTLKPGQPAAFLSECVYDPTAESFGSYTAVCENPNFKNGSRYKTGVYGPLYYNESDHRTFTFDNEITYVDKICKVRAQQWSYVFGVAAYDVDYDDFSNVCSSTNYLGKFSRLFYVIGLLEFIEDQFQEPDKLDDCLANGKIYKNTV</sequence>
<keyword evidence="2" id="KW-0472">Membrane</keyword>
<gene>
    <name evidence="3" type="ORF">HPB51_008347</name>
</gene>
<keyword evidence="2" id="KW-1133">Transmembrane helix</keyword>
<evidence type="ECO:0000313" key="3">
    <source>
        <dbReference type="EMBL" id="KAH8037021.1"/>
    </source>
</evidence>
<dbReference type="VEuPathDB" id="VectorBase:LOC119179348"/>
<comment type="caution">
    <text evidence="3">The sequence shown here is derived from an EMBL/GenBank/DDBJ whole genome shotgun (WGS) entry which is preliminary data.</text>
</comment>
<feature type="transmembrane region" description="Helical" evidence="2">
    <location>
        <begin position="41"/>
        <end position="64"/>
    </location>
</feature>
<dbReference type="AlphaFoldDB" id="A0A9J6ES82"/>
<reference evidence="3" key="2">
    <citation type="submission" date="2021-09" db="EMBL/GenBank/DDBJ databases">
        <authorList>
            <person name="Jia N."/>
            <person name="Wang J."/>
            <person name="Shi W."/>
            <person name="Du L."/>
            <person name="Sun Y."/>
            <person name="Zhan W."/>
            <person name="Jiang J."/>
            <person name="Wang Q."/>
            <person name="Zhang B."/>
            <person name="Ji P."/>
            <person name="Sakyi L.B."/>
            <person name="Cui X."/>
            <person name="Yuan T."/>
            <person name="Jiang B."/>
            <person name="Yang W."/>
            <person name="Lam T.T.-Y."/>
            <person name="Chang Q."/>
            <person name="Ding S."/>
            <person name="Wang X."/>
            <person name="Zhu J."/>
            <person name="Ruan X."/>
            <person name="Zhao L."/>
            <person name="Wei J."/>
            <person name="Que T."/>
            <person name="Du C."/>
            <person name="Cheng J."/>
            <person name="Dai P."/>
            <person name="Han X."/>
            <person name="Huang E."/>
            <person name="Gao Y."/>
            <person name="Liu J."/>
            <person name="Shao H."/>
            <person name="Ye R."/>
            <person name="Li L."/>
            <person name="Wei W."/>
            <person name="Wang X."/>
            <person name="Wang C."/>
            <person name="Huo Q."/>
            <person name="Li W."/>
            <person name="Guo W."/>
            <person name="Chen H."/>
            <person name="Chen S."/>
            <person name="Zhou L."/>
            <person name="Zhou L."/>
            <person name="Ni X."/>
            <person name="Tian J."/>
            <person name="Zhou Y."/>
            <person name="Sheng Y."/>
            <person name="Liu T."/>
            <person name="Pan Y."/>
            <person name="Xia L."/>
            <person name="Li J."/>
            <person name="Zhao F."/>
            <person name="Cao W."/>
        </authorList>
    </citation>
    <scope>NUCLEOTIDE SEQUENCE</scope>
    <source>
        <strain evidence="3">Rmic-2018</strain>
        <tissue evidence="3">Larvae</tissue>
    </source>
</reference>
<dbReference type="EMBL" id="JABSTU010000002">
    <property type="protein sequence ID" value="KAH8037021.1"/>
    <property type="molecule type" value="Genomic_DNA"/>
</dbReference>
<protein>
    <submittedName>
        <fullName evidence="3">Uncharacterized protein</fullName>
    </submittedName>
</protein>
<evidence type="ECO:0000256" key="1">
    <source>
        <dbReference type="SAM" id="MobiDB-lite"/>
    </source>
</evidence>
<feature type="region of interest" description="Disordered" evidence="1">
    <location>
        <begin position="68"/>
        <end position="139"/>
    </location>
</feature>
<proteinExistence type="predicted"/>
<evidence type="ECO:0000256" key="2">
    <source>
        <dbReference type="SAM" id="Phobius"/>
    </source>
</evidence>
<reference evidence="3" key="1">
    <citation type="journal article" date="2020" name="Cell">
        <title>Large-Scale Comparative Analyses of Tick Genomes Elucidate Their Genetic Diversity and Vector Capacities.</title>
        <authorList>
            <consortium name="Tick Genome and Microbiome Consortium (TIGMIC)"/>
            <person name="Jia N."/>
            <person name="Wang J."/>
            <person name="Shi W."/>
            <person name="Du L."/>
            <person name="Sun Y."/>
            <person name="Zhan W."/>
            <person name="Jiang J.F."/>
            <person name="Wang Q."/>
            <person name="Zhang B."/>
            <person name="Ji P."/>
            <person name="Bell-Sakyi L."/>
            <person name="Cui X.M."/>
            <person name="Yuan T.T."/>
            <person name="Jiang B.G."/>
            <person name="Yang W.F."/>
            <person name="Lam T.T."/>
            <person name="Chang Q.C."/>
            <person name="Ding S.J."/>
            <person name="Wang X.J."/>
            <person name="Zhu J.G."/>
            <person name="Ruan X.D."/>
            <person name="Zhao L."/>
            <person name="Wei J.T."/>
            <person name="Ye R.Z."/>
            <person name="Que T.C."/>
            <person name="Du C.H."/>
            <person name="Zhou Y.H."/>
            <person name="Cheng J.X."/>
            <person name="Dai P.F."/>
            <person name="Guo W.B."/>
            <person name="Han X.H."/>
            <person name="Huang E.J."/>
            <person name="Li L.F."/>
            <person name="Wei W."/>
            <person name="Gao Y.C."/>
            <person name="Liu J.Z."/>
            <person name="Shao H.Z."/>
            <person name="Wang X."/>
            <person name="Wang C.C."/>
            <person name="Yang T.C."/>
            <person name="Huo Q.B."/>
            <person name="Li W."/>
            <person name="Chen H.Y."/>
            <person name="Chen S.E."/>
            <person name="Zhou L.G."/>
            <person name="Ni X.B."/>
            <person name="Tian J.H."/>
            <person name="Sheng Y."/>
            <person name="Liu T."/>
            <person name="Pan Y.S."/>
            <person name="Xia L.Y."/>
            <person name="Li J."/>
            <person name="Zhao F."/>
            <person name="Cao W.C."/>
        </authorList>
    </citation>
    <scope>NUCLEOTIDE SEQUENCE</scope>
    <source>
        <strain evidence="3">Rmic-2018</strain>
    </source>
</reference>
<keyword evidence="4" id="KW-1185">Reference proteome</keyword>